<protein>
    <submittedName>
        <fullName evidence="1">Peroxiredoxin OsmC</fullName>
    </submittedName>
</protein>
<proteinExistence type="predicted"/>
<dbReference type="Gene3D" id="3.30.300.20">
    <property type="match status" value="1"/>
</dbReference>
<keyword evidence="2" id="KW-1185">Reference proteome</keyword>
<name>A0ABP9WH49_9MICO</name>
<dbReference type="PANTHER" id="PTHR42830:SF1">
    <property type="entry name" value="OSMOTICALLY INDUCIBLE FAMILY PROTEIN"/>
    <property type="match status" value="1"/>
</dbReference>
<evidence type="ECO:0000313" key="2">
    <source>
        <dbReference type="Proteomes" id="UP001426770"/>
    </source>
</evidence>
<dbReference type="InterPro" id="IPR036102">
    <property type="entry name" value="OsmC/Ohrsf"/>
</dbReference>
<dbReference type="InterPro" id="IPR003718">
    <property type="entry name" value="OsmC/Ohr_fam"/>
</dbReference>
<organism evidence="1 2">
    <name type="scientific">Demequina sediminis</name>
    <dbReference type="NCBI Taxonomy" id="1930058"/>
    <lineage>
        <taxon>Bacteria</taxon>
        <taxon>Bacillati</taxon>
        <taxon>Actinomycetota</taxon>
        <taxon>Actinomycetes</taxon>
        <taxon>Micrococcales</taxon>
        <taxon>Demequinaceae</taxon>
        <taxon>Demequina</taxon>
    </lineage>
</organism>
<dbReference type="InterPro" id="IPR019904">
    <property type="entry name" value="Peroxiredoxin_OsmC"/>
</dbReference>
<dbReference type="EMBL" id="BAABRR010000001">
    <property type="protein sequence ID" value="GAA5517936.1"/>
    <property type="molecule type" value="Genomic_DNA"/>
</dbReference>
<evidence type="ECO:0000313" key="1">
    <source>
        <dbReference type="EMBL" id="GAA5517936.1"/>
    </source>
</evidence>
<sequence length="142" mass="14472">MAVTSEAQATWNGGLSDGSGRVALASGTGEFAVNWKARSEGSESTTTPEELLAAAHSACFSMALSHALEGNGTPPAELFVDARVSFVPGTGVTESELHVRGKVPGLDQDAFARFAHEAKEGCPVSQALAGITITLAGATLVE</sequence>
<dbReference type="RefSeq" id="WP_286216005.1">
    <property type="nucleotide sequence ID" value="NZ_AP027736.1"/>
</dbReference>
<dbReference type="InterPro" id="IPR015946">
    <property type="entry name" value="KH_dom-like_a/b"/>
</dbReference>
<dbReference type="SUPFAM" id="SSF82784">
    <property type="entry name" value="OsmC-like"/>
    <property type="match status" value="1"/>
</dbReference>
<dbReference type="NCBIfam" id="TIGR03562">
    <property type="entry name" value="osmo_induc_OsmC"/>
    <property type="match status" value="1"/>
</dbReference>
<reference evidence="1 2" key="1">
    <citation type="submission" date="2024-02" db="EMBL/GenBank/DDBJ databases">
        <title>Lysinimicrobium sediminis NBRC 112286.</title>
        <authorList>
            <person name="Ichikawa N."/>
            <person name="Katano-Makiyama Y."/>
            <person name="Hidaka K."/>
        </authorList>
    </citation>
    <scope>NUCLEOTIDE SEQUENCE [LARGE SCALE GENOMIC DNA]</scope>
    <source>
        <strain evidence="1 2">NBRC 112286</strain>
    </source>
</reference>
<dbReference type="InterPro" id="IPR052707">
    <property type="entry name" value="OsmC_Ohr_Peroxiredoxin"/>
</dbReference>
<dbReference type="Proteomes" id="UP001426770">
    <property type="component" value="Unassembled WGS sequence"/>
</dbReference>
<comment type="caution">
    <text evidence="1">The sequence shown here is derived from an EMBL/GenBank/DDBJ whole genome shotgun (WGS) entry which is preliminary data.</text>
</comment>
<gene>
    <name evidence="1" type="primary">osmC</name>
    <name evidence="1" type="ORF">Lsed01_00353</name>
</gene>
<dbReference type="Pfam" id="PF02566">
    <property type="entry name" value="OsmC"/>
    <property type="match status" value="1"/>
</dbReference>
<accession>A0ABP9WH49</accession>
<dbReference type="PANTHER" id="PTHR42830">
    <property type="entry name" value="OSMOTICALLY INDUCIBLE FAMILY PROTEIN"/>
    <property type="match status" value="1"/>
</dbReference>